<keyword evidence="2" id="KW-0472">Membrane</keyword>
<evidence type="ECO:0000256" key="1">
    <source>
        <dbReference type="SAM" id="MobiDB-lite"/>
    </source>
</evidence>
<feature type="transmembrane region" description="Helical" evidence="2">
    <location>
        <begin position="40"/>
        <end position="62"/>
    </location>
</feature>
<dbReference type="Proteomes" id="UP000605568">
    <property type="component" value="Unassembled WGS sequence"/>
</dbReference>
<proteinExistence type="predicted"/>
<keyword evidence="4" id="KW-1185">Reference proteome</keyword>
<evidence type="ECO:0000313" key="4">
    <source>
        <dbReference type="Proteomes" id="UP000605568"/>
    </source>
</evidence>
<dbReference type="EMBL" id="BNAR01000003">
    <property type="protein sequence ID" value="GHH36460.1"/>
    <property type="molecule type" value="Genomic_DNA"/>
</dbReference>
<reference evidence="4" key="1">
    <citation type="journal article" date="2019" name="Int. J. Syst. Evol. Microbiol.">
        <title>The Global Catalogue of Microorganisms (GCM) 10K type strain sequencing project: providing services to taxonomists for standard genome sequencing and annotation.</title>
        <authorList>
            <consortium name="The Broad Institute Genomics Platform"/>
            <consortium name="The Broad Institute Genome Sequencing Center for Infectious Disease"/>
            <person name="Wu L."/>
            <person name="Ma J."/>
        </authorList>
    </citation>
    <scope>NUCLEOTIDE SEQUENCE [LARGE SCALE GENOMIC DNA]</scope>
    <source>
        <strain evidence="4">CGMCC 4.7367</strain>
    </source>
</reference>
<name>A0ABQ3MBD9_9PSEU</name>
<comment type="caution">
    <text evidence="3">The sequence shown here is derived from an EMBL/GenBank/DDBJ whole genome shotgun (WGS) entry which is preliminary data.</text>
</comment>
<evidence type="ECO:0000256" key="2">
    <source>
        <dbReference type="SAM" id="Phobius"/>
    </source>
</evidence>
<dbReference type="RefSeq" id="WP_191297898.1">
    <property type="nucleotide sequence ID" value="NZ_BNAR01000003.1"/>
</dbReference>
<feature type="region of interest" description="Disordered" evidence="1">
    <location>
        <begin position="71"/>
        <end position="92"/>
    </location>
</feature>
<accession>A0ABQ3MBD9</accession>
<protein>
    <submittedName>
        <fullName evidence="3">Uncharacterized protein</fullName>
    </submittedName>
</protein>
<keyword evidence="2" id="KW-1133">Transmembrane helix</keyword>
<keyword evidence="2" id="KW-0812">Transmembrane</keyword>
<organism evidence="3 4">
    <name type="scientific">Lentzea cavernae</name>
    <dbReference type="NCBI Taxonomy" id="2020703"/>
    <lineage>
        <taxon>Bacteria</taxon>
        <taxon>Bacillati</taxon>
        <taxon>Actinomycetota</taxon>
        <taxon>Actinomycetes</taxon>
        <taxon>Pseudonocardiales</taxon>
        <taxon>Pseudonocardiaceae</taxon>
        <taxon>Lentzea</taxon>
    </lineage>
</organism>
<sequence>MSEQEIREGMLLAVWDEPPLDFDPDTLIRRVEQKKSRRRALVAVGVATAVIAVASFSLPGLLPRENRDSQLAADNQTSASPAPAEAAEKKAQRIGDRLAASLGARTPSFKEIYASFGPGRNAVYRTQQTQPPEWRHDEKEYSGFLYLTDGIGPTALQVTVSRRTFTKNNYCAGAPLCQEVKQKDGSTVHQVEQVYASPQVQQASVAREFDSGLIVEISSFAYNPSNGVGQRETVPVRVGVLTDLVTDPDISWE</sequence>
<gene>
    <name evidence="3" type="ORF">GCM10017774_23320</name>
</gene>
<evidence type="ECO:0000313" key="3">
    <source>
        <dbReference type="EMBL" id="GHH36460.1"/>
    </source>
</evidence>